<feature type="domain" description="PTS EIIA type-1" evidence="7">
    <location>
        <begin position="28"/>
        <end position="131"/>
    </location>
</feature>
<dbReference type="PANTHER" id="PTHR45008:SF1">
    <property type="entry name" value="PTS SYSTEM GLUCOSE-SPECIFIC EIIA COMPONENT"/>
    <property type="match status" value="1"/>
</dbReference>
<evidence type="ECO:0000256" key="2">
    <source>
        <dbReference type="ARBA" id="ARBA00022448"/>
    </source>
</evidence>
<gene>
    <name evidence="8" type="ORF">DWY25_14085</name>
</gene>
<proteinExistence type="predicted"/>
<evidence type="ECO:0000256" key="4">
    <source>
        <dbReference type="ARBA" id="ARBA00022679"/>
    </source>
</evidence>
<evidence type="ECO:0000256" key="1">
    <source>
        <dbReference type="ARBA" id="ARBA00004496"/>
    </source>
</evidence>
<dbReference type="GeneID" id="83016527"/>
<dbReference type="NCBIfam" id="TIGR00830">
    <property type="entry name" value="PTBA"/>
    <property type="match status" value="1"/>
</dbReference>
<evidence type="ECO:0000313" key="9">
    <source>
        <dbReference type="Proteomes" id="UP000284178"/>
    </source>
</evidence>
<evidence type="ECO:0000259" key="7">
    <source>
        <dbReference type="PROSITE" id="PS51093"/>
    </source>
</evidence>
<dbReference type="InterPro" id="IPR011055">
    <property type="entry name" value="Dup_hybrid_motif"/>
</dbReference>
<dbReference type="GO" id="GO:0016301">
    <property type="term" value="F:kinase activity"/>
    <property type="evidence" value="ECO:0007669"/>
    <property type="project" value="UniProtKB-KW"/>
</dbReference>
<dbReference type="InterPro" id="IPR050890">
    <property type="entry name" value="PTS_EIIA_component"/>
</dbReference>
<dbReference type="Gene3D" id="2.70.70.10">
    <property type="entry name" value="Glucose Permease (Domain IIA)"/>
    <property type="match status" value="1"/>
</dbReference>
<keyword evidence="4" id="KW-0808">Transferase</keyword>
<name>A0A412FQ31_9FIRM</name>
<dbReference type="AlphaFoldDB" id="A0A412FQ31"/>
<accession>A0A412FQ31</accession>
<dbReference type="SUPFAM" id="SSF51261">
    <property type="entry name" value="Duplicated hybrid motif"/>
    <property type="match status" value="1"/>
</dbReference>
<dbReference type="EMBL" id="QRUP01000021">
    <property type="protein sequence ID" value="RGR70267.1"/>
    <property type="molecule type" value="Genomic_DNA"/>
</dbReference>
<protein>
    <submittedName>
        <fullName evidence="8">PTS glucose transporter subunit IIA</fullName>
    </submittedName>
</protein>
<dbReference type="PROSITE" id="PS51093">
    <property type="entry name" value="PTS_EIIA_TYPE_1"/>
    <property type="match status" value="1"/>
</dbReference>
<keyword evidence="5" id="KW-0598">Phosphotransferase system</keyword>
<evidence type="ECO:0000256" key="5">
    <source>
        <dbReference type="ARBA" id="ARBA00022683"/>
    </source>
</evidence>
<dbReference type="GO" id="GO:0009401">
    <property type="term" value="P:phosphoenolpyruvate-dependent sugar phosphotransferase system"/>
    <property type="evidence" value="ECO:0007669"/>
    <property type="project" value="UniProtKB-KW"/>
</dbReference>
<keyword evidence="6" id="KW-0418">Kinase</keyword>
<comment type="subcellular location">
    <subcellularLocation>
        <location evidence="1">Cytoplasm</location>
    </subcellularLocation>
</comment>
<evidence type="ECO:0000256" key="3">
    <source>
        <dbReference type="ARBA" id="ARBA00022597"/>
    </source>
</evidence>
<dbReference type="GO" id="GO:0005737">
    <property type="term" value="C:cytoplasm"/>
    <property type="evidence" value="ECO:0007669"/>
    <property type="project" value="UniProtKB-SubCell"/>
</dbReference>
<reference evidence="8 9" key="1">
    <citation type="submission" date="2018-08" db="EMBL/GenBank/DDBJ databases">
        <title>A genome reference for cultivated species of the human gut microbiota.</title>
        <authorList>
            <person name="Zou Y."/>
            <person name="Xue W."/>
            <person name="Luo G."/>
        </authorList>
    </citation>
    <scope>NUCLEOTIDE SEQUENCE [LARGE SCALE GENOMIC DNA]</scope>
    <source>
        <strain evidence="8 9">AF24-29</strain>
    </source>
</reference>
<sequence length="156" mass="17344">MLGLFSKKAMILGAPAAGQLLDITQVNDPFFASKNLGDGVAVIPQSQTVCAPCDGRLVMVFETRHAFGIRCGEVEVLVHIGIDTVQMQGQGFTALKKVNDRVRRGEPIIRFDRERLSAYDLTVMMFVTQPQALRWQKHLENSRVEAGDRVMTGERL</sequence>
<comment type="caution">
    <text evidence="8">The sequence shown here is derived from an EMBL/GenBank/DDBJ whole genome shotgun (WGS) entry which is preliminary data.</text>
</comment>
<evidence type="ECO:0000313" key="8">
    <source>
        <dbReference type="EMBL" id="RGR70267.1"/>
    </source>
</evidence>
<keyword evidence="9" id="KW-1185">Reference proteome</keyword>
<dbReference type="PANTHER" id="PTHR45008">
    <property type="entry name" value="PTS SYSTEM GLUCOSE-SPECIFIC EIIA COMPONENT"/>
    <property type="match status" value="1"/>
</dbReference>
<dbReference type="Pfam" id="PF00358">
    <property type="entry name" value="PTS_EIIA_1"/>
    <property type="match status" value="1"/>
</dbReference>
<dbReference type="RefSeq" id="WP_117895777.1">
    <property type="nucleotide sequence ID" value="NZ_CABJCV010000021.1"/>
</dbReference>
<dbReference type="InterPro" id="IPR001127">
    <property type="entry name" value="PTS_EIIA_1_perm"/>
</dbReference>
<evidence type="ECO:0000256" key="6">
    <source>
        <dbReference type="ARBA" id="ARBA00022777"/>
    </source>
</evidence>
<dbReference type="Proteomes" id="UP000284178">
    <property type="component" value="Unassembled WGS sequence"/>
</dbReference>
<organism evidence="8 9">
    <name type="scientific">Holdemania filiformis</name>
    <dbReference type="NCBI Taxonomy" id="61171"/>
    <lineage>
        <taxon>Bacteria</taxon>
        <taxon>Bacillati</taxon>
        <taxon>Bacillota</taxon>
        <taxon>Erysipelotrichia</taxon>
        <taxon>Erysipelotrichales</taxon>
        <taxon>Erysipelotrichaceae</taxon>
        <taxon>Holdemania</taxon>
    </lineage>
</organism>
<keyword evidence="2" id="KW-0813">Transport</keyword>
<keyword evidence="3 8" id="KW-0762">Sugar transport</keyword>